<feature type="region of interest" description="Disordered" evidence="1">
    <location>
        <begin position="300"/>
        <end position="325"/>
    </location>
</feature>
<evidence type="ECO:0000313" key="3">
    <source>
        <dbReference type="Proteomes" id="UP000000849"/>
    </source>
</evidence>
<evidence type="ECO:0000313" key="2">
    <source>
        <dbReference type="EMBL" id="ADG75927.1"/>
    </source>
</evidence>
<reference evidence="2 3" key="1">
    <citation type="journal article" date="2010" name="Stand. Genomic Sci.">
        <title>Complete genome sequence of Cellulomonas flavigena type strain (134).</title>
        <authorList>
            <person name="Abt B."/>
            <person name="Foster B."/>
            <person name="Lapidus A."/>
            <person name="Clum A."/>
            <person name="Sun H."/>
            <person name="Pukall R."/>
            <person name="Lucas S."/>
            <person name="Glavina Del Rio T."/>
            <person name="Nolan M."/>
            <person name="Tice H."/>
            <person name="Cheng J.F."/>
            <person name="Pitluck S."/>
            <person name="Liolios K."/>
            <person name="Ivanova N."/>
            <person name="Mavromatis K."/>
            <person name="Ovchinnikova G."/>
            <person name="Pati A."/>
            <person name="Goodwin L."/>
            <person name="Chen A."/>
            <person name="Palaniappan K."/>
            <person name="Land M."/>
            <person name="Hauser L."/>
            <person name="Chang Y.J."/>
            <person name="Jeffries C.D."/>
            <person name="Rohde M."/>
            <person name="Goker M."/>
            <person name="Woyke T."/>
            <person name="Bristow J."/>
            <person name="Eisen J.A."/>
            <person name="Markowitz V."/>
            <person name="Hugenholtz P."/>
            <person name="Kyrpides N.C."/>
            <person name="Klenk H.P."/>
        </authorList>
    </citation>
    <scope>NUCLEOTIDE SEQUENCE [LARGE SCALE GENOMIC DNA]</scope>
    <source>
        <strain evidence="3">ATCC 482 / DSM 20109 / BCRC 11376 / JCM 18109 / NBRC 3775 / NCIMB 8073 / NRS 134</strain>
    </source>
</reference>
<evidence type="ECO:0000256" key="1">
    <source>
        <dbReference type="SAM" id="MobiDB-lite"/>
    </source>
</evidence>
<protein>
    <recommendedName>
        <fullName evidence="4">Peptidase C39-like domain-containing protein</fullName>
    </recommendedName>
</protein>
<dbReference type="HOGENOM" id="CLU_722986_0_0_11"/>
<keyword evidence="3" id="KW-1185">Reference proteome</keyword>
<accession>D5UL45</accession>
<organism evidence="2 3">
    <name type="scientific">Cellulomonas flavigena (strain ATCC 482 / DSM 20109 / BCRC 11376 / JCM 18109 / NBRC 3775 / NCIMB 8073 / NRS 134)</name>
    <dbReference type="NCBI Taxonomy" id="446466"/>
    <lineage>
        <taxon>Bacteria</taxon>
        <taxon>Bacillati</taxon>
        <taxon>Actinomycetota</taxon>
        <taxon>Actinomycetes</taxon>
        <taxon>Micrococcales</taxon>
        <taxon>Cellulomonadaceae</taxon>
        <taxon>Cellulomonas</taxon>
    </lineage>
</organism>
<dbReference type="EMBL" id="CP001964">
    <property type="protein sequence ID" value="ADG75927.1"/>
    <property type="molecule type" value="Genomic_DNA"/>
</dbReference>
<dbReference type="Proteomes" id="UP000000849">
    <property type="component" value="Chromosome"/>
</dbReference>
<dbReference type="OrthoDB" id="8479279at2"/>
<dbReference type="AlphaFoldDB" id="D5UL45"/>
<proteinExistence type="predicted"/>
<dbReference type="RefSeq" id="WP_013118258.1">
    <property type="nucleotide sequence ID" value="NC_014151.1"/>
</dbReference>
<gene>
    <name evidence="2" type="ordered locus">Cfla_3044</name>
</gene>
<sequence>MGDIDPARAAYAFANRFVNVVVTLPNGKPLRTAGRCGGMSFSVLDHLAAGQDVPVWPPALFAPGTVPPDGHVVADHLKARQLDSFRTLSALRFLAWSVLPDRDLGPVRGVRTLTRRQLPGVLRALAQGRPVVLGLVVATNLLRAGDNHQVVATGFRRDAEGGLVLTLLDPNTPRREVTLVETPEGWRASNGRLWRGFFHHSYARRTPPPLPSASRRPTARVRSGAPLALAHVATGSLLVVAGGVPVLAAAGTTTWAPESGRGGLLTDGAVVRLVPIGTPGPDGDDGTAPLSLGVVDGTPRLVDSPPPRVDGTPVPVDGPSTLGTTEAPDAWRVVVDGAGPWREGSRVRLVHTTTGALLAGSPSGVRTTFDPDPSTWWTTAAH</sequence>
<dbReference type="eggNOG" id="COG1928">
    <property type="taxonomic scope" value="Bacteria"/>
</dbReference>
<dbReference type="STRING" id="446466.Cfla_3044"/>
<dbReference type="KEGG" id="cfl:Cfla_3044"/>
<name>D5UL45_CELFN</name>
<evidence type="ECO:0008006" key="4">
    <source>
        <dbReference type="Google" id="ProtNLM"/>
    </source>
</evidence>